<dbReference type="FunFam" id="2.60.120.260:FF:000142">
    <property type="entry name" value="Beta-galactosidase"/>
    <property type="match status" value="1"/>
</dbReference>
<evidence type="ECO:0000256" key="2">
    <source>
        <dbReference type="ARBA" id="ARBA00009809"/>
    </source>
</evidence>
<dbReference type="Pfam" id="PF17834">
    <property type="entry name" value="GHD"/>
    <property type="match status" value="1"/>
</dbReference>
<dbReference type="Gramene" id="MELO3C024502.2.1">
    <property type="protein sequence ID" value="MELO3C024502.2.1"/>
    <property type="gene ID" value="MELO3C024502.2"/>
</dbReference>
<dbReference type="InterPro" id="IPR031330">
    <property type="entry name" value="Gly_Hdrlase_35_cat"/>
</dbReference>
<evidence type="ECO:0000256" key="3">
    <source>
        <dbReference type="ARBA" id="ARBA00012756"/>
    </source>
</evidence>
<dbReference type="PANTHER" id="PTHR23421">
    <property type="entry name" value="BETA-GALACTOSIDASE RELATED"/>
    <property type="match status" value="1"/>
</dbReference>
<dbReference type="Gene3D" id="3.20.20.80">
    <property type="entry name" value="Glycosidases"/>
    <property type="match status" value="1"/>
</dbReference>
<dbReference type="InterPro" id="IPR001944">
    <property type="entry name" value="Glycoside_Hdrlase_35"/>
</dbReference>
<dbReference type="Pfam" id="PF21467">
    <property type="entry name" value="BetaGal_gal-bd"/>
    <property type="match status" value="1"/>
</dbReference>
<sequence>MGFTATNSNPTIKVVLRCGLAGSRTGDPMRTAEDVAFSVARFFQYGGSLQNYYMYHGGTNFGRTSGGPYIKTFYDYNAPLDEYGNINQPKWEHLKQLNELLMSMEKVLTYGDVKHTDYGHSTTGKSSCFIGNAENGDRNVTFGDRTYNIPGWSVGILPDCKSEVYNTAEVNTQTTIREKVSSQRTNKGFKWQWRSEKIEHMTYEDRVDGSVITANRLLDQKVVTNDASDYLWYLTGFHLEGSDPLFGKRVKLRVNTRGHILHAFVNKRHIGKFSPFSKHFYTTFQTPKKREGVVVDLLGMGKGHAWVNGKSIGRYWPSYHANENDCSSHCDFRGAYYDNKCVTNCGKPTQRWYHIPRSYLNKGKENTLILFEEFGGVPLNIDIQITRVKKVCAKPYAGSTLELSCHDRTIKNINFVSFGNPHGNCDNFQKGTCDSSTALSVIEKACLGKRKCSIEVTKSNLGNTGCKKHNRLAVQVTC</sequence>
<proteinExistence type="inferred from homology"/>
<dbReference type="GO" id="GO:0005975">
    <property type="term" value="P:carbohydrate metabolic process"/>
    <property type="evidence" value="ECO:0007669"/>
    <property type="project" value="InterPro"/>
</dbReference>
<dbReference type="InterPro" id="IPR017853">
    <property type="entry name" value="GH"/>
</dbReference>
<keyword evidence="4" id="KW-0732">Signal</keyword>
<dbReference type="InterPro" id="IPR043159">
    <property type="entry name" value="Lectin_gal-bd_sf"/>
</dbReference>
<accession>A0A9I9DUY0</accession>
<dbReference type="CDD" id="cd22842">
    <property type="entry name" value="Gal_Rha_Lectin_BGal"/>
    <property type="match status" value="1"/>
</dbReference>
<dbReference type="Gene3D" id="2.60.120.260">
    <property type="entry name" value="Galactose-binding domain-like"/>
    <property type="match status" value="1"/>
</dbReference>
<evidence type="ECO:0000256" key="6">
    <source>
        <dbReference type="ARBA" id="ARBA00023295"/>
    </source>
</evidence>
<dbReference type="AlphaFoldDB" id="A0A9I9DUY0"/>
<dbReference type="InterPro" id="IPR000922">
    <property type="entry name" value="Lectin_gal-bd_dom"/>
</dbReference>
<evidence type="ECO:0000259" key="7">
    <source>
        <dbReference type="PROSITE" id="PS50228"/>
    </source>
</evidence>
<dbReference type="InterPro" id="IPR041392">
    <property type="entry name" value="GHD"/>
</dbReference>
<dbReference type="Pfam" id="PF01301">
    <property type="entry name" value="Glyco_hydro_35"/>
    <property type="match status" value="1"/>
</dbReference>
<dbReference type="EnsemblPlants" id="MELO3C024502.2.1">
    <property type="protein sequence ID" value="MELO3C024502.2.1"/>
    <property type="gene ID" value="MELO3C024502.2"/>
</dbReference>
<dbReference type="SUPFAM" id="SSF49785">
    <property type="entry name" value="Galactose-binding domain-like"/>
    <property type="match status" value="2"/>
</dbReference>
<dbReference type="GO" id="GO:0004565">
    <property type="term" value="F:beta-galactosidase activity"/>
    <property type="evidence" value="ECO:0007669"/>
    <property type="project" value="UniProtKB-EC"/>
</dbReference>
<dbReference type="Pfam" id="PF02140">
    <property type="entry name" value="SUEL_Lectin"/>
    <property type="match status" value="1"/>
</dbReference>
<dbReference type="PRINTS" id="PR00742">
    <property type="entry name" value="GLHYDRLASE35"/>
</dbReference>
<dbReference type="InterPro" id="IPR048913">
    <property type="entry name" value="BetaGal_gal-bd"/>
</dbReference>
<evidence type="ECO:0000256" key="1">
    <source>
        <dbReference type="ARBA" id="ARBA00001412"/>
    </source>
</evidence>
<reference evidence="8" key="1">
    <citation type="submission" date="2023-03" db="UniProtKB">
        <authorList>
            <consortium name="EnsemblPlants"/>
        </authorList>
    </citation>
    <scope>IDENTIFICATION</scope>
</reference>
<evidence type="ECO:0000313" key="8">
    <source>
        <dbReference type="EnsemblPlants" id="MELO3C024502.2.1"/>
    </source>
</evidence>
<keyword evidence="6" id="KW-0326">Glycosidase</keyword>
<comment type="similarity">
    <text evidence="2">Belongs to the glycosyl hydrolase 35 family.</text>
</comment>
<protein>
    <recommendedName>
        <fullName evidence="3">beta-galactosidase</fullName>
        <ecNumber evidence="3">3.2.1.23</ecNumber>
    </recommendedName>
</protein>
<dbReference type="InterPro" id="IPR008979">
    <property type="entry name" value="Galactose-bd-like_sf"/>
</dbReference>
<dbReference type="EC" id="3.2.1.23" evidence="3"/>
<dbReference type="GO" id="GO:0030246">
    <property type="term" value="F:carbohydrate binding"/>
    <property type="evidence" value="ECO:0007669"/>
    <property type="project" value="InterPro"/>
</dbReference>
<keyword evidence="5" id="KW-0378">Hydrolase</keyword>
<dbReference type="SUPFAM" id="SSF51445">
    <property type="entry name" value="(Trans)glycosidases"/>
    <property type="match status" value="1"/>
</dbReference>
<organism evidence="8">
    <name type="scientific">Cucumis melo</name>
    <name type="common">Muskmelon</name>
    <dbReference type="NCBI Taxonomy" id="3656"/>
    <lineage>
        <taxon>Eukaryota</taxon>
        <taxon>Viridiplantae</taxon>
        <taxon>Streptophyta</taxon>
        <taxon>Embryophyta</taxon>
        <taxon>Tracheophyta</taxon>
        <taxon>Spermatophyta</taxon>
        <taxon>Magnoliopsida</taxon>
        <taxon>eudicotyledons</taxon>
        <taxon>Gunneridae</taxon>
        <taxon>Pentapetalae</taxon>
        <taxon>rosids</taxon>
        <taxon>fabids</taxon>
        <taxon>Cucurbitales</taxon>
        <taxon>Cucurbitaceae</taxon>
        <taxon>Benincaseae</taxon>
        <taxon>Cucumis</taxon>
    </lineage>
</organism>
<dbReference type="Gene3D" id="2.60.120.740">
    <property type="match status" value="1"/>
</dbReference>
<evidence type="ECO:0000256" key="5">
    <source>
        <dbReference type="ARBA" id="ARBA00022801"/>
    </source>
</evidence>
<feature type="domain" description="SUEL-type lectin" evidence="7">
    <location>
        <begin position="395"/>
        <end position="478"/>
    </location>
</feature>
<comment type="catalytic activity">
    <reaction evidence="1">
        <text>Hydrolysis of terminal non-reducing beta-D-galactose residues in beta-D-galactosides.</text>
        <dbReference type="EC" id="3.2.1.23"/>
    </reaction>
</comment>
<dbReference type="PROSITE" id="PS50228">
    <property type="entry name" value="SUEL_LECTIN"/>
    <property type="match status" value="1"/>
</dbReference>
<evidence type="ECO:0000256" key="4">
    <source>
        <dbReference type="ARBA" id="ARBA00022729"/>
    </source>
</evidence>
<name>A0A9I9DUY0_CUCME</name>